<dbReference type="PANTHER" id="PTHR35309">
    <property type="match status" value="1"/>
</dbReference>
<keyword evidence="2" id="KW-1185">Reference proteome</keyword>
<dbReference type="EMBL" id="JALJOT010000003">
    <property type="protein sequence ID" value="KAK9916796.1"/>
    <property type="molecule type" value="Genomic_DNA"/>
</dbReference>
<evidence type="ECO:0000313" key="1">
    <source>
        <dbReference type="EMBL" id="KAK9916796.1"/>
    </source>
</evidence>
<evidence type="ECO:0000313" key="2">
    <source>
        <dbReference type="Proteomes" id="UP001491310"/>
    </source>
</evidence>
<reference evidence="1 2" key="1">
    <citation type="journal article" date="2024" name="Nat. Commun.">
        <title>Phylogenomics reveals the evolutionary origins of lichenization in chlorophyte algae.</title>
        <authorList>
            <person name="Puginier C."/>
            <person name="Libourel C."/>
            <person name="Otte J."/>
            <person name="Skaloud P."/>
            <person name="Haon M."/>
            <person name="Grisel S."/>
            <person name="Petersen M."/>
            <person name="Berrin J.G."/>
            <person name="Delaux P.M."/>
            <person name="Dal Grande F."/>
            <person name="Keller J."/>
        </authorList>
    </citation>
    <scope>NUCLEOTIDE SEQUENCE [LARGE SCALE GENOMIC DNA]</scope>
    <source>
        <strain evidence="1 2">SAG 216-7</strain>
    </source>
</reference>
<dbReference type="PANTHER" id="PTHR35309:SF4">
    <property type="entry name" value="TOCOPHEROL CYCLASE"/>
    <property type="match status" value="1"/>
</dbReference>
<gene>
    <name evidence="1" type="ORF">WJX75_007152</name>
</gene>
<accession>A0ABR2YYP0</accession>
<name>A0ABR2YYP0_9CHLO</name>
<proteinExistence type="predicted"/>
<dbReference type="InterPro" id="IPR025893">
    <property type="entry name" value="Tocopherol_cyclase"/>
</dbReference>
<dbReference type="Proteomes" id="UP001491310">
    <property type="component" value="Unassembled WGS sequence"/>
</dbReference>
<evidence type="ECO:0008006" key="3">
    <source>
        <dbReference type="Google" id="ProtNLM"/>
    </source>
</evidence>
<protein>
    <recommendedName>
        <fullName evidence="3">Tocopherol cyclase</fullName>
    </recommendedName>
</protein>
<organism evidence="1 2">
    <name type="scientific">Coccomyxa subellipsoidea</name>
    <dbReference type="NCBI Taxonomy" id="248742"/>
    <lineage>
        <taxon>Eukaryota</taxon>
        <taxon>Viridiplantae</taxon>
        <taxon>Chlorophyta</taxon>
        <taxon>core chlorophytes</taxon>
        <taxon>Trebouxiophyceae</taxon>
        <taxon>Trebouxiophyceae incertae sedis</taxon>
        <taxon>Coccomyxaceae</taxon>
        <taxon>Coccomyxa</taxon>
    </lineage>
</organism>
<comment type="caution">
    <text evidence="1">The sequence shown here is derived from an EMBL/GenBank/DDBJ whole genome shotgun (WGS) entry which is preliminary data.</text>
</comment>
<dbReference type="Pfam" id="PF14249">
    <property type="entry name" value="Tocopherol_cycl"/>
    <property type="match status" value="1"/>
</dbReference>
<sequence>MWTQGAVKEDALISVTTPHSGYHFDGTRDRFFEGWYWKVSLGEAGDSFAFIYSIEDPKGNTQTGGVGAQVMGPGDSYLLQYSKNVGTFWADQHGLALGARFRAPDGRALQTAPQSILPQDAFDRMVDQGYQASQTWHQGSLVADEAGARGDLKSTVPSAKWAFSVTPTDGWGPRAGKQQATAGWLAALPVFEPHWQILMARGTASGWVQWGDRQYEFTDAPAYAEKNWGAGFPKKWFWVVATGFEGEPDASLTAVGARRGLLQLPGVEEDVGMVGIHWRGQFIEMVPWNGDVQWEVEPWGRWRVYAKNSQYEALVEAGCSSPGTPLRAPTADRGLDVFCRDSFSGEVRLRVWRRDSVGVRSAAPLFDLRTNAGAVEVGGGPWWSTWQAQAEMKEPLKSIVGLPVDVEGLAAALPQALRPPGL</sequence>